<protein>
    <submittedName>
        <fullName evidence="1">Uncharacterized protein</fullName>
    </submittedName>
</protein>
<proteinExistence type="predicted"/>
<keyword evidence="2" id="KW-1185">Reference proteome</keyword>
<dbReference type="EMBL" id="JAULSN010000012">
    <property type="protein sequence ID" value="KAK3361104.1"/>
    <property type="molecule type" value="Genomic_DNA"/>
</dbReference>
<name>A0AAE0MZ89_9PEZI</name>
<evidence type="ECO:0000313" key="1">
    <source>
        <dbReference type="EMBL" id="KAK3361104.1"/>
    </source>
</evidence>
<comment type="caution">
    <text evidence="1">The sequence shown here is derived from an EMBL/GenBank/DDBJ whole genome shotgun (WGS) entry which is preliminary data.</text>
</comment>
<dbReference type="AlphaFoldDB" id="A0AAE0MZ89"/>
<gene>
    <name evidence="1" type="ORF">B0T24DRAFT_691770</name>
</gene>
<reference evidence="1" key="2">
    <citation type="submission" date="2023-06" db="EMBL/GenBank/DDBJ databases">
        <authorList>
            <consortium name="Lawrence Berkeley National Laboratory"/>
            <person name="Haridas S."/>
            <person name="Hensen N."/>
            <person name="Bonometti L."/>
            <person name="Westerberg I."/>
            <person name="Brannstrom I.O."/>
            <person name="Guillou S."/>
            <person name="Cros-Aarteil S."/>
            <person name="Calhoun S."/>
            <person name="Kuo A."/>
            <person name="Mondo S."/>
            <person name="Pangilinan J."/>
            <person name="Riley R."/>
            <person name="Labutti K."/>
            <person name="Andreopoulos B."/>
            <person name="Lipzen A."/>
            <person name="Chen C."/>
            <person name="Yanf M."/>
            <person name="Daum C."/>
            <person name="Ng V."/>
            <person name="Clum A."/>
            <person name="Steindorff A."/>
            <person name="Ohm R."/>
            <person name="Martin F."/>
            <person name="Silar P."/>
            <person name="Natvig D."/>
            <person name="Lalanne C."/>
            <person name="Gautier V."/>
            <person name="Ament-Velasquez S.L."/>
            <person name="Kruys A."/>
            <person name="Hutchinson M.I."/>
            <person name="Powell A.J."/>
            <person name="Barry K."/>
            <person name="Miller A.N."/>
            <person name="Grigoriev I.V."/>
            <person name="Debuchy R."/>
            <person name="Gladieux P."/>
            <person name="Thoren M.H."/>
            <person name="Johannesson H."/>
        </authorList>
    </citation>
    <scope>NUCLEOTIDE SEQUENCE</scope>
    <source>
        <strain evidence="1">CBS 958.72</strain>
    </source>
</reference>
<organism evidence="1 2">
    <name type="scientific">Lasiosphaeria ovina</name>
    <dbReference type="NCBI Taxonomy" id="92902"/>
    <lineage>
        <taxon>Eukaryota</taxon>
        <taxon>Fungi</taxon>
        <taxon>Dikarya</taxon>
        <taxon>Ascomycota</taxon>
        <taxon>Pezizomycotina</taxon>
        <taxon>Sordariomycetes</taxon>
        <taxon>Sordariomycetidae</taxon>
        <taxon>Sordariales</taxon>
        <taxon>Lasiosphaeriaceae</taxon>
        <taxon>Lasiosphaeria</taxon>
    </lineage>
</organism>
<accession>A0AAE0MZ89</accession>
<dbReference type="Proteomes" id="UP001287356">
    <property type="component" value="Unassembled WGS sequence"/>
</dbReference>
<feature type="non-terminal residue" evidence="1">
    <location>
        <position position="1"/>
    </location>
</feature>
<reference evidence="1" key="1">
    <citation type="journal article" date="2023" name="Mol. Phylogenet. Evol.">
        <title>Genome-scale phylogeny and comparative genomics of the fungal order Sordariales.</title>
        <authorList>
            <person name="Hensen N."/>
            <person name="Bonometti L."/>
            <person name="Westerberg I."/>
            <person name="Brannstrom I.O."/>
            <person name="Guillou S."/>
            <person name="Cros-Aarteil S."/>
            <person name="Calhoun S."/>
            <person name="Haridas S."/>
            <person name="Kuo A."/>
            <person name="Mondo S."/>
            <person name="Pangilinan J."/>
            <person name="Riley R."/>
            <person name="LaButti K."/>
            <person name="Andreopoulos B."/>
            <person name="Lipzen A."/>
            <person name="Chen C."/>
            <person name="Yan M."/>
            <person name="Daum C."/>
            <person name="Ng V."/>
            <person name="Clum A."/>
            <person name="Steindorff A."/>
            <person name="Ohm R.A."/>
            <person name="Martin F."/>
            <person name="Silar P."/>
            <person name="Natvig D.O."/>
            <person name="Lalanne C."/>
            <person name="Gautier V."/>
            <person name="Ament-Velasquez S.L."/>
            <person name="Kruys A."/>
            <person name="Hutchinson M.I."/>
            <person name="Powell A.J."/>
            <person name="Barry K."/>
            <person name="Miller A.N."/>
            <person name="Grigoriev I.V."/>
            <person name="Debuchy R."/>
            <person name="Gladieux P."/>
            <person name="Hiltunen Thoren M."/>
            <person name="Johannesson H."/>
        </authorList>
    </citation>
    <scope>NUCLEOTIDE SEQUENCE</scope>
    <source>
        <strain evidence="1">CBS 958.72</strain>
    </source>
</reference>
<sequence length="280" mass="31209">PPISAEFLSICSIKPRDKSRSKLKQSLEQNIRMSDLLMDLDLAVPDAQLLLSTVLRAPPALQRGQVYAYTSEADKEFFHQAASTWALRGLLAMLGEQALGPEAHARMVASVERLQHPNSFARRNRIKLDDEFADRFLQNVEARHTPSDENGPARLTLTVPSAALRLDTAERLGDVSITQLLVRLAVRAYVRRVFMPVLFMALDQSDWLLSRQQRDPHAAPLRSFSTLADIDFADDAWIPDPIPKGDEQGQHVVELYGLKLALRDVTDAPSLAVTTVLVVL</sequence>
<evidence type="ECO:0000313" key="2">
    <source>
        <dbReference type="Proteomes" id="UP001287356"/>
    </source>
</evidence>